<feature type="domain" description="Nuclear receptor" evidence="11">
    <location>
        <begin position="113"/>
        <end position="188"/>
    </location>
</feature>
<keyword evidence="2" id="KW-0479">Metal-binding</keyword>
<dbReference type="Proteomes" id="UP000483820">
    <property type="component" value="Chromosome X"/>
</dbReference>
<evidence type="ECO:0000256" key="10">
    <source>
        <dbReference type="SAM" id="MobiDB-lite"/>
    </source>
</evidence>
<accession>A0A6A5G2K9</accession>
<evidence type="ECO:0000256" key="4">
    <source>
        <dbReference type="ARBA" id="ARBA00022833"/>
    </source>
</evidence>
<dbReference type="PRINTS" id="PR00047">
    <property type="entry name" value="STROIDFINGER"/>
</dbReference>
<feature type="compositionally biased region" description="Gly residues" evidence="10">
    <location>
        <begin position="74"/>
        <end position="86"/>
    </location>
</feature>
<dbReference type="GO" id="GO:0000122">
    <property type="term" value="P:negative regulation of transcription by RNA polymerase II"/>
    <property type="evidence" value="ECO:0007669"/>
    <property type="project" value="TreeGrafter"/>
</dbReference>
<organism evidence="12 13">
    <name type="scientific">Caenorhabditis remanei</name>
    <name type="common">Caenorhabditis vulgaris</name>
    <dbReference type="NCBI Taxonomy" id="31234"/>
    <lineage>
        <taxon>Eukaryota</taxon>
        <taxon>Metazoa</taxon>
        <taxon>Ecdysozoa</taxon>
        <taxon>Nematoda</taxon>
        <taxon>Chromadorea</taxon>
        <taxon>Rhabditida</taxon>
        <taxon>Rhabditina</taxon>
        <taxon>Rhabditomorpha</taxon>
        <taxon>Rhabditoidea</taxon>
        <taxon>Rhabditidae</taxon>
        <taxon>Peloderinae</taxon>
        <taxon>Caenorhabditis</taxon>
    </lineage>
</organism>
<evidence type="ECO:0000259" key="11">
    <source>
        <dbReference type="PROSITE" id="PS51030"/>
    </source>
</evidence>
<dbReference type="FunFam" id="3.30.50.10:FF:000063">
    <property type="entry name" value="CRE-NHR-48 protein"/>
    <property type="match status" value="1"/>
</dbReference>
<dbReference type="Gene3D" id="3.30.50.10">
    <property type="entry name" value="Erythroid Transcription Factor GATA-1, subunit A"/>
    <property type="match status" value="1"/>
</dbReference>
<evidence type="ECO:0000256" key="7">
    <source>
        <dbReference type="ARBA" id="ARBA00023163"/>
    </source>
</evidence>
<comment type="similarity">
    <text evidence="1">Belongs to the nuclear hormone receptor family.</text>
</comment>
<dbReference type="CDD" id="cd06966">
    <property type="entry name" value="NR_DBD_CAR"/>
    <property type="match status" value="1"/>
</dbReference>
<keyword evidence="5" id="KW-0805">Transcription regulation</keyword>
<evidence type="ECO:0000256" key="6">
    <source>
        <dbReference type="ARBA" id="ARBA00023125"/>
    </source>
</evidence>
<evidence type="ECO:0000313" key="12">
    <source>
        <dbReference type="EMBL" id="KAF1749033.1"/>
    </source>
</evidence>
<evidence type="ECO:0000256" key="5">
    <source>
        <dbReference type="ARBA" id="ARBA00023015"/>
    </source>
</evidence>
<dbReference type="Pfam" id="PF00105">
    <property type="entry name" value="zf-C4"/>
    <property type="match status" value="1"/>
</dbReference>
<dbReference type="InterPro" id="IPR001628">
    <property type="entry name" value="Znf_hrmn_rcpt"/>
</dbReference>
<evidence type="ECO:0000313" key="13">
    <source>
        <dbReference type="Proteomes" id="UP000483820"/>
    </source>
</evidence>
<keyword evidence="7" id="KW-0804">Transcription</keyword>
<evidence type="ECO:0000256" key="1">
    <source>
        <dbReference type="ARBA" id="ARBA00005993"/>
    </source>
</evidence>
<dbReference type="EMBL" id="WUAV01000006">
    <property type="protein sequence ID" value="KAF1749033.1"/>
    <property type="molecule type" value="Genomic_DNA"/>
</dbReference>
<evidence type="ECO:0000256" key="8">
    <source>
        <dbReference type="ARBA" id="ARBA00023170"/>
    </source>
</evidence>
<dbReference type="SMART" id="SM00399">
    <property type="entry name" value="ZnF_C4"/>
    <property type="match status" value="1"/>
</dbReference>
<evidence type="ECO:0000256" key="3">
    <source>
        <dbReference type="ARBA" id="ARBA00022771"/>
    </source>
</evidence>
<dbReference type="InterPro" id="IPR050234">
    <property type="entry name" value="Nuclear_hormone_rcpt_NR1"/>
</dbReference>
<gene>
    <name evidence="12" type="ORF">GCK72_025500</name>
</gene>
<keyword evidence="3" id="KW-0863">Zinc-finger</keyword>
<keyword evidence="4" id="KW-0862">Zinc</keyword>
<dbReference type="RefSeq" id="XP_053579928.1">
    <property type="nucleotide sequence ID" value="XM_053736362.1"/>
</dbReference>
<dbReference type="SUPFAM" id="SSF57716">
    <property type="entry name" value="Glucocorticoid receptor-like (DNA-binding domain)"/>
    <property type="match status" value="1"/>
</dbReference>
<dbReference type="PANTHER" id="PTHR24082:SF508">
    <property type="entry name" value="NUCLEAR HORMONE RECEPTOR FAMILY MEMBER NHR-48"/>
    <property type="match status" value="1"/>
</dbReference>
<dbReference type="GO" id="GO:0045944">
    <property type="term" value="P:positive regulation of transcription by RNA polymerase II"/>
    <property type="evidence" value="ECO:0007669"/>
    <property type="project" value="TreeGrafter"/>
</dbReference>
<evidence type="ECO:0000256" key="2">
    <source>
        <dbReference type="ARBA" id="ARBA00022723"/>
    </source>
</evidence>
<dbReference type="InterPro" id="IPR013088">
    <property type="entry name" value="Znf_NHR/GATA"/>
</dbReference>
<dbReference type="GeneID" id="9819613"/>
<feature type="region of interest" description="Disordered" evidence="10">
    <location>
        <begin position="47"/>
        <end position="108"/>
    </location>
</feature>
<dbReference type="PROSITE" id="PS51030">
    <property type="entry name" value="NUCLEAR_REC_DBD_2"/>
    <property type="match status" value="1"/>
</dbReference>
<proteinExistence type="inferred from homology"/>
<dbReference type="PROSITE" id="PS00031">
    <property type="entry name" value="NUCLEAR_REC_DBD_1"/>
    <property type="match status" value="1"/>
</dbReference>
<dbReference type="GO" id="GO:0008270">
    <property type="term" value="F:zinc ion binding"/>
    <property type="evidence" value="ECO:0007669"/>
    <property type="project" value="UniProtKB-KW"/>
</dbReference>
<keyword evidence="9" id="KW-0539">Nucleus</keyword>
<protein>
    <recommendedName>
        <fullName evidence="11">Nuclear receptor domain-containing protein</fullName>
    </recommendedName>
</protein>
<dbReference type="CTD" id="9819613"/>
<reference evidence="12 13" key="1">
    <citation type="submission" date="2019-12" db="EMBL/GenBank/DDBJ databases">
        <title>Chromosome-level assembly of the Caenorhabditis remanei genome.</title>
        <authorList>
            <person name="Teterina A.A."/>
            <person name="Willis J.H."/>
            <person name="Phillips P.C."/>
        </authorList>
    </citation>
    <scope>NUCLEOTIDE SEQUENCE [LARGE SCALE GENOMIC DNA]</scope>
    <source>
        <strain evidence="12 13">PX506</strain>
        <tissue evidence="12">Whole organism</tissue>
    </source>
</reference>
<comment type="caution">
    <text evidence="12">The sequence shown here is derived from an EMBL/GenBank/DDBJ whole genome shotgun (WGS) entry which is preliminary data.</text>
</comment>
<dbReference type="PANTHER" id="PTHR24082">
    <property type="entry name" value="NUCLEAR HORMONE RECEPTOR"/>
    <property type="match status" value="1"/>
</dbReference>
<dbReference type="GO" id="GO:0004879">
    <property type="term" value="F:nuclear receptor activity"/>
    <property type="evidence" value="ECO:0007669"/>
    <property type="project" value="TreeGrafter"/>
</dbReference>
<dbReference type="GO" id="GO:0030154">
    <property type="term" value="P:cell differentiation"/>
    <property type="evidence" value="ECO:0007669"/>
    <property type="project" value="TreeGrafter"/>
</dbReference>
<dbReference type="AlphaFoldDB" id="A0A6A5G2K9"/>
<dbReference type="KEGG" id="crq:GCK72_025500"/>
<keyword evidence="6" id="KW-0238">DNA-binding</keyword>
<dbReference type="GO" id="GO:0000978">
    <property type="term" value="F:RNA polymerase II cis-regulatory region sequence-specific DNA binding"/>
    <property type="evidence" value="ECO:0007669"/>
    <property type="project" value="TreeGrafter"/>
</dbReference>
<sequence>MPSNNSVATNMYNTRRSAYLNSCSTAMELAPQSMHQNWQDTEYVNTTGSNEMDISDMPMYGNDKDDPYYEEDGGGGGSTGSTGSGGKKSTRKRANTTSSNGGGNDKESKRTANKVCRVCGDKAFSYNFNVITCESCKAFFRRNANKEKEIRCPFNEQCEINMVSRRFCQRCRLTKCFSVGMKKEWIMSEEARLEKKQRVEENRERRLQDALNKALEEANMEDDSENSYDEAPIPVNQVSVRKYIEEGQQQQGGPEEMPPHMDHSHQYEMSKDKMMNYYQDGPTDHGYSNNDYDFPSNSGNACPNQMDTSGNCGATTIAESGDSPSNQPAVLAPSTIDVEANPIPSSVLFSASMSAIQDVAAIISNGEPKNLGLCAPESVQESLMNVAQAAVQAQAIVNHTQQLAAAVVAQQVVSQMGPVLPVAPLDPMLAPPLIAAPVLPTALATAITTPIAAPPMMPPIPVAPMPPQVNPSPINSSPMNPSPMAPTPVGAGIAMIPKEMPVSVSLLNQLEQTPAEMVTVPKDMLMKLIQNNSRTTCTCTCMCGRYPPGACIFDEVTKDLLNSGSSNGSANDKDEARLETTEDMQMNGLLPGESNSSIQWLSQQSSAQSVIDPITNLMSAEEAQTQRERRDSIFGAYSSADQAQFQPKSVQEETIWEHTVAENESRELSDEELEKMEELTEISNQWMGLGLDNIPILELFTEKNVEIIVNGLKLLSSFRFLPKQDKRTVIKRGLYNYCVVKWMQHKESMSLDGLSDRVRRDFMDLINREEFNYRVQPGAFNTLAISVLFHSSPEDLISTEVYMEHLVFKKLLDKNLPIKVSSDTVYNNYHLDIMKAASHLIKITGGISDRLQIDEIIDEKSCISFKFYITHDSTQKCFRHRCTDNAVLSEFDCKLWNQVKKNPEKAKAWNKSLTRRVRNHISTSKTTKNDGEAKESVIEIYSVKPDTCTTYTKIRSVLGKIECWRKK</sequence>
<evidence type="ECO:0000256" key="9">
    <source>
        <dbReference type="ARBA" id="ARBA00023242"/>
    </source>
</evidence>
<keyword evidence="8" id="KW-0675">Receptor</keyword>
<name>A0A6A5G2K9_CAERE</name>